<dbReference type="OrthoDB" id="9772725at2"/>
<feature type="transmembrane region" description="Helical" evidence="7">
    <location>
        <begin position="87"/>
        <end position="107"/>
    </location>
</feature>
<sequence>MSETSRLPEPARPSDILGHPKGLAVLCITEGFASFAVYGFEALFALYMTHALLRPDRVARVWGYGPLAHTVQALYGPQNLGAPMASAIAGLFLAFMWVTPLFAGILADRGFGRTSLIAAGALLMTFGFVLLPIDRTFLVGLACLLVGYGGIGTLKAQVGALYARDDHRRAAAYQLFSLSVQFAVILAPVLGGWLGAQYGWHAAFMLPAGGMLVAFAVYLVGLRALPPDPAISGSKVPTPPLDGTAWLTVGILVGLLPVLALVLATNMQIFNTYMIWGERHYALHVVGHEMPVSWLISLDGAISVIMTVATLGFWQWRASRGRDPDEIVKMCVGAAIGPFAPLILAFASWHAAVTPGDHRIGLGWALLFHVVNDLGFANVYAIGMALYSRAAPPALNTTLVSMFVLSLFLTNLIVGKLGTLLDRLTSVQFWLMHAGLGVAGFVILLGMTVMAYPLLAPRRG</sequence>
<feature type="transmembrane region" description="Helical" evidence="7">
    <location>
        <begin position="175"/>
        <end position="196"/>
    </location>
</feature>
<feature type="transmembrane region" description="Helical" evidence="7">
    <location>
        <begin position="434"/>
        <end position="455"/>
    </location>
</feature>
<keyword evidence="2" id="KW-0813">Transport</keyword>
<evidence type="ECO:0000313" key="8">
    <source>
        <dbReference type="EMBL" id="GAN54934.1"/>
    </source>
</evidence>
<evidence type="ECO:0000256" key="2">
    <source>
        <dbReference type="ARBA" id="ARBA00022448"/>
    </source>
</evidence>
<feature type="transmembrane region" description="Helical" evidence="7">
    <location>
        <begin position="327"/>
        <end position="349"/>
    </location>
</feature>
<keyword evidence="6 7" id="KW-0472">Membrane</keyword>
<dbReference type="RefSeq" id="WP_048849666.1">
    <property type="nucleotide sequence ID" value="NZ_BALE01000034.1"/>
</dbReference>
<dbReference type="PANTHER" id="PTHR23517">
    <property type="entry name" value="RESISTANCE PROTEIN MDTM, PUTATIVE-RELATED-RELATED"/>
    <property type="match status" value="1"/>
</dbReference>
<gene>
    <name evidence="8" type="ORF">Tasa_034_018</name>
</gene>
<feature type="transmembrane region" description="Helical" evidence="7">
    <location>
        <begin position="292"/>
        <end position="315"/>
    </location>
</feature>
<feature type="transmembrane region" description="Helical" evidence="7">
    <location>
        <begin position="139"/>
        <end position="163"/>
    </location>
</feature>
<keyword evidence="4 7" id="KW-0812">Transmembrane</keyword>
<evidence type="ECO:0000256" key="1">
    <source>
        <dbReference type="ARBA" id="ARBA00004651"/>
    </source>
</evidence>
<proteinExistence type="predicted"/>
<name>A0A0D6MMN9_9PROT</name>
<comment type="subcellular location">
    <subcellularLocation>
        <location evidence="1">Cell membrane</location>
        <topology evidence="1">Multi-pass membrane protein</topology>
    </subcellularLocation>
</comment>
<dbReference type="GO" id="GO:0022857">
    <property type="term" value="F:transmembrane transporter activity"/>
    <property type="evidence" value="ECO:0007669"/>
    <property type="project" value="InterPro"/>
</dbReference>
<reference evidence="8 9" key="1">
    <citation type="submission" date="2012-10" db="EMBL/GenBank/DDBJ databases">
        <title>Genome sequencing of Tanticharoenia sakaeratensis NBRC 103193.</title>
        <authorList>
            <person name="Azuma Y."/>
            <person name="Hadano H."/>
            <person name="Hirakawa H."/>
            <person name="Matsushita K."/>
        </authorList>
    </citation>
    <scope>NUCLEOTIDE SEQUENCE [LARGE SCALE GENOMIC DNA]</scope>
    <source>
        <strain evidence="8 9">NBRC 103193</strain>
    </source>
</reference>
<evidence type="ECO:0000256" key="7">
    <source>
        <dbReference type="SAM" id="Phobius"/>
    </source>
</evidence>
<comment type="caution">
    <text evidence="8">The sequence shown here is derived from an EMBL/GenBank/DDBJ whole genome shotgun (WGS) entry which is preliminary data.</text>
</comment>
<evidence type="ECO:0000256" key="6">
    <source>
        <dbReference type="ARBA" id="ARBA00023136"/>
    </source>
</evidence>
<organism evidence="8 9">
    <name type="scientific">Tanticharoenia sakaeratensis NBRC 103193</name>
    <dbReference type="NCBI Taxonomy" id="1231623"/>
    <lineage>
        <taxon>Bacteria</taxon>
        <taxon>Pseudomonadati</taxon>
        <taxon>Pseudomonadota</taxon>
        <taxon>Alphaproteobacteria</taxon>
        <taxon>Acetobacterales</taxon>
        <taxon>Acetobacteraceae</taxon>
        <taxon>Tanticharoenia</taxon>
    </lineage>
</organism>
<accession>A0A0D6MMN9</accession>
<dbReference type="EMBL" id="BALE01000034">
    <property type="protein sequence ID" value="GAN54934.1"/>
    <property type="molecule type" value="Genomic_DNA"/>
</dbReference>
<dbReference type="GO" id="GO:0005886">
    <property type="term" value="C:plasma membrane"/>
    <property type="evidence" value="ECO:0007669"/>
    <property type="project" value="UniProtKB-SubCell"/>
</dbReference>
<dbReference type="InterPro" id="IPR050171">
    <property type="entry name" value="MFS_Transporters"/>
</dbReference>
<feature type="transmembrane region" description="Helical" evidence="7">
    <location>
        <begin position="202"/>
        <end position="222"/>
    </location>
</feature>
<evidence type="ECO:0000256" key="3">
    <source>
        <dbReference type="ARBA" id="ARBA00022475"/>
    </source>
</evidence>
<dbReference type="Pfam" id="PF07690">
    <property type="entry name" value="MFS_1"/>
    <property type="match status" value="1"/>
</dbReference>
<evidence type="ECO:0000313" key="9">
    <source>
        <dbReference type="Proteomes" id="UP000032679"/>
    </source>
</evidence>
<evidence type="ECO:0000256" key="5">
    <source>
        <dbReference type="ARBA" id="ARBA00022989"/>
    </source>
</evidence>
<feature type="transmembrane region" description="Helical" evidence="7">
    <location>
        <begin position="361"/>
        <end position="382"/>
    </location>
</feature>
<feature type="transmembrane region" description="Helical" evidence="7">
    <location>
        <begin position="114"/>
        <end position="133"/>
    </location>
</feature>
<dbReference type="InterPro" id="IPR011701">
    <property type="entry name" value="MFS"/>
</dbReference>
<dbReference type="SUPFAM" id="SSF103473">
    <property type="entry name" value="MFS general substrate transporter"/>
    <property type="match status" value="1"/>
</dbReference>
<keyword evidence="5 7" id="KW-1133">Transmembrane helix</keyword>
<protein>
    <submittedName>
        <fullName evidence="8">Di-/tripeptide transporter</fullName>
    </submittedName>
</protein>
<dbReference type="InterPro" id="IPR036259">
    <property type="entry name" value="MFS_trans_sf"/>
</dbReference>
<dbReference type="STRING" id="1231623.Tasa_034_018"/>
<dbReference type="AlphaFoldDB" id="A0A0D6MMN9"/>
<dbReference type="PANTHER" id="PTHR23517:SF15">
    <property type="entry name" value="PROTON-DEPENDENT OLIGOPEPTIDE FAMILY TRANSPORT PROTEIN"/>
    <property type="match status" value="1"/>
</dbReference>
<evidence type="ECO:0000256" key="4">
    <source>
        <dbReference type="ARBA" id="ARBA00022692"/>
    </source>
</evidence>
<keyword evidence="3" id="KW-1003">Cell membrane</keyword>
<dbReference type="Proteomes" id="UP000032679">
    <property type="component" value="Unassembled WGS sequence"/>
</dbReference>
<feature type="transmembrane region" description="Helical" evidence="7">
    <location>
        <begin position="394"/>
        <end position="414"/>
    </location>
</feature>
<dbReference type="Gene3D" id="1.20.1250.20">
    <property type="entry name" value="MFS general substrate transporter like domains"/>
    <property type="match status" value="2"/>
</dbReference>
<feature type="transmembrane region" description="Helical" evidence="7">
    <location>
        <begin position="243"/>
        <end position="264"/>
    </location>
</feature>
<keyword evidence="9" id="KW-1185">Reference proteome</keyword>
<feature type="transmembrane region" description="Helical" evidence="7">
    <location>
        <begin position="23"/>
        <end position="46"/>
    </location>
</feature>